<dbReference type="InterPro" id="IPR001810">
    <property type="entry name" value="F-box_dom"/>
</dbReference>
<dbReference type="RefSeq" id="XP_056069422.1">
    <property type="nucleotide sequence ID" value="XM_056217866.1"/>
</dbReference>
<evidence type="ECO:0000259" key="1">
    <source>
        <dbReference type="Pfam" id="PF13013"/>
    </source>
</evidence>
<dbReference type="InterPro" id="IPR038883">
    <property type="entry name" value="AN11006-like"/>
</dbReference>
<dbReference type="Pfam" id="PF13013">
    <property type="entry name" value="F-box-like_2"/>
    <property type="match status" value="1"/>
</dbReference>
<dbReference type="PANTHER" id="PTHR42085:SF1">
    <property type="entry name" value="F-BOX DOMAIN-CONTAINING PROTEIN"/>
    <property type="match status" value="1"/>
</dbReference>
<name>A0A9W8XIW7_9PLEO</name>
<comment type="caution">
    <text evidence="2">The sequence shown here is derived from an EMBL/GenBank/DDBJ whole genome shotgun (WGS) entry which is preliminary data.</text>
</comment>
<dbReference type="EMBL" id="JAPEUX010000006">
    <property type="protein sequence ID" value="KAJ4350492.1"/>
    <property type="molecule type" value="Genomic_DNA"/>
</dbReference>
<accession>A0A9W8XIW7</accession>
<dbReference type="PANTHER" id="PTHR42085">
    <property type="entry name" value="F-BOX DOMAIN-CONTAINING PROTEIN"/>
    <property type="match status" value="1"/>
</dbReference>
<sequence length="441" mass="50091">MGDKESFTATSNIITSLGTMRMDEGVLVNDYPYTADSDTSMDDQEEAATLSVGNDQFDKDDADTFMDAYHDAFMSGGFHDIEEDSNILWGDDADDILSRDNNAQLKQVGHNLLGDDHDVEMEDHSGDPVNTNDIERTDAESACVRSVHFRFLDLPAELRNRVYDFCAAEDYAKPGDTYHFDLEENPIQRVQRRTFRLHVIKSHSMPLTHVNKQIRNEFSPVFQNLMISRPLNESQALIHVPPASAPSCGSSSRSSRTDHLIVYLRLYSFLVYRKTFDLSPQTPPPHSLIVLLLNFGRLGELIDAQELLTLCDKNPGLIMASDPSPKLRVYFKFPFNRTHHVMGASPLFNRMFWQSSAIPKNKTVIEADEASPLFNRMFRQSSAILKNKTAMTGLKSITFQGCGQQWMMLWIEYDNIPNDPAVFDEKYELWRKVLLGPGDIM</sequence>
<reference evidence="2" key="1">
    <citation type="submission" date="2022-10" db="EMBL/GenBank/DDBJ databases">
        <title>Tapping the CABI collections for fungal endophytes: first genome assemblies for Collariella, Neodidymelliopsis, Ascochyta clinopodiicola, Didymella pomorum, Didymosphaeria variabile, Neocosmospora piperis and Neocucurbitaria cava.</title>
        <authorList>
            <person name="Hill R."/>
        </authorList>
    </citation>
    <scope>NUCLEOTIDE SEQUENCE</scope>
    <source>
        <strain evidence="2">IMI 356815</strain>
    </source>
</reference>
<feature type="domain" description="F-box" evidence="1">
    <location>
        <begin position="147"/>
        <end position="223"/>
    </location>
</feature>
<proteinExistence type="predicted"/>
<dbReference type="Proteomes" id="UP001140513">
    <property type="component" value="Unassembled WGS sequence"/>
</dbReference>
<evidence type="ECO:0000313" key="3">
    <source>
        <dbReference type="Proteomes" id="UP001140513"/>
    </source>
</evidence>
<protein>
    <recommendedName>
        <fullName evidence="1">F-box domain-containing protein</fullName>
    </recommendedName>
</protein>
<dbReference type="OrthoDB" id="3632925at2759"/>
<dbReference type="AlphaFoldDB" id="A0A9W8XIW7"/>
<evidence type="ECO:0000313" key="2">
    <source>
        <dbReference type="EMBL" id="KAJ4350492.1"/>
    </source>
</evidence>
<dbReference type="GeneID" id="80912643"/>
<organism evidence="2 3">
    <name type="scientific">Didymosphaeria variabile</name>
    <dbReference type="NCBI Taxonomy" id="1932322"/>
    <lineage>
        <taxon>Eukaryota</taxon>
        <taxon>Fungi</taxon>
        <taxon>Dikarya</taxon>
        <taxon>Ascomycota</taxon>
        <taxon>Pezizomycotina</taxon>
        <taxon>Dothideomycetes</taxon>
        <taxon>Pleosporomycetidae</taxon>
        <taxon>Pleosporales</taxon>
        <taxon>Massarineae</taxon>
        <taxon>Didymosphaeriaceae</taxon>
        <taxon>Didymosphaeria</taxon>
    </lineage>
</organism>
<keyword evidence="3" id="KW-1185">Reference proteome</keyword>
<gene>
    <name evidence="2" type="ORF">N0V89_009113</name>
</gene>